<protein>
    <submittedName>
        <fullName evidence="1">Uncharacterized protein</fullName>
    </submittedName>
</protein>
<evidence type="ECO:0000313" key="1">
    <source>
        <dbReference type="EMBL" id="SFA56466.1"/>
    </source>
</evidence>
<sequence>MVRTESVTKESKGGQSNVRFVADTVDYEEIVSLTDQCVKSYLAETAAAYCYGYANAADYEVTAFDWTPESDQDIYGTGRPCWIMYSGQPVAGADGRTDTPAIATSYIDQCPGGVEFPDPDGSLADHREKRESSLAAATDIRRRDACALIDTEALTRNGFNATLGDVTDDPTAYLPDGASASWVCSTAEGEVGFTATEFADPASAAGDVESAELATNDFLLDAGRLIALDGGSAIVNDEFGLVEAAWSVGTVSFSVTMSSVPVTPGLSGGQSNSELADAITSLASTAAQRVAADAW</sequence>
<evidence type="ECO:0000313" key="2">
    <source>
        <dbReference type="Proteomes" id="UP000182054"/>
    </source>
</evidence>
<gene>
    <name evidence="1" type="ORF">SAMN05444374_110143</name>
</gene>
<dbReference type="EMBL" id="FOJN01000010">
    <property type="protein sequence ID" value="SFA56466.1"/>
    <property type="molecule type" value="Genomic_DNA"/>
</dbReference>
<name>A0A1I0TZZ3_9NOCA</name>
<dbReference type="Proteomes" id="UP000182054">
    <property type="component" value="Unassembled WGS sequence"/>
</dbReference>
<dbReference type="AlphaFoldDB" id="A0A1I0TZZ3"/>
<reference evidence="1 2" key="1">
    <citation type="submission" date="2016-10" db="EMBL/GenBank/DDBJ databases">
        <authorList>
            <person name="de Groot N.N."/>
        </authorList>
    </citation>
    <scope>NUCLEOTIDE SEQUENCE [LARGE SCALE GENOMIC DNA]</scope>
    <source>
        <strain evidence="1 2">DSM 44908</strain>
    </source>
</reference>
<organism evidence="1 2">
    <name type="scientific">Rhodococcoides kroppenstedtii</name>
    <dbReference type="NCBI Taxonomy" id="293050"/>
    <lineage>
        <taxon>Bacteria</taxon>
        <taxon>Bacillati</taxon>
        <taxon>Actinomycetota</taxon>
        <taxon>Actinomycetes</taxon>
        <taxon>Mycobacteriales</taxon>
        <taxon>Nocardiaceae</taxon>
        <taxon>Rhodococcoides</taxon>
    </lineage>
</organism>
<accession>A0A1I0TZZ3</accession>
<proteinExistence type="predicted"/>